<keyword evidence="5 11" id="KW-0479">Metal-binding</keyword>
<reference evidence="12" key="1">
    <citation type="journal article" date="2022" name="Int. J. Mol. Sci.">
        <title>Draft Genome of Tanacetum Coccineum: Genomic Comparison of Closely Related Tanacetum-Family Plants.</title>
        <authorList>
            <person name="Yamashiro T."/>
            <person name="Shiraishi A."/>
            <person name="Nakayama K."/>
            <person name="Satake H."/>
        </authorList>
    </citation>
    <scope>NUCLEOTIDE SEQUENCE</scope>
</reference>
<dbReference type="PRINTS" id="PR00463">
    <property type="entry name" value="EP450I"/>
</dbReference>
<reference evidence="12" key="2">
    <citation type="submission" date="2022-01" db="EMBL/GenBank/DDBJ databases">
        <authorList>
            <person name="Yamashiro T."/>
            <person name="Shiraishi A."/>
            <person name="Satake H."/>
            <person name="Nakayama K."/>
        </authorList>
    </citation>
    <scope>NUCLEOTIDE SEQUENCE</scope>
</reference>
<keyword evidence="4" id="KW-0812">Transmembrane</keyword>
<dbReference type="InterPro" id="IPR050651">
    <property type="entry name" value="Plant_Cytochrome_P450_Monoox"/>
</dbReference>
<keyword evidence="9 11" id="KW-0503">Monooxygenase</keyword>
<keyword evidence="10" id="KW-0472">Membrane</keyword>
<evidence type="ECO:0000256" key="4">
    <source>
        <dbReference type="ARBA" id="ARBA00022692"/>
    </source>
</evidence>
<keyword evidence="8 11" id="KW-0408">Iron</keyword>
<keyword evidence="6" id="KW-1133">Transmembrane helix</keyword>
<comment type="cofactor">
    <cofactor evidence="1">
        <name>heme</name>
        <dbReference type="ChEBI" id="CHEBI:30413"/>
    </cofactor>
</comment>
<accession>A0ABQ4XY10</accession>
<dbReference type="PANTHER" id="PTHR47947">
    <property type="entry name" value="CYTOCHROME P450 82C3-RELATED"/>
    <property type="match status" value="1"/>
</dbReference>
<dbReference type="EMBL" id="BQNB010009911">
    <property type="protein sequence ID" value="GJS70121.1"/>
    <property type="molecule type" value="Genomic_DNA"/>
</dbReference>
<keyword evidence="7 11" id="KW-0560">Oxidoreductase</keyword>
<evidence type="ECO:0000256" key="2">
    <source>
        <dbReference type="ARBA" id="ARBA00004370"/>
    </source>
</evidence>
<evidence type="ECO:0000256" key="5">
    <source>
        <dbReference type="ARBA" id="ARBA00022723"/>
    </source>
</evidence>
<keyword evidence="13" id="KW-1185">Reference proteome</keyword>
<comment type="subcellular location">
    <subcellularLocation>
        <location evidence="2">Membrane</location>
    </subcellularLocation>
</comment>
<evidence type="ECO:0000256" key="9">
    <source>
        <dbReference type="ARBA" id="ARBA00023033"/>
    </source>
</evidence>
<gene>
    <name evidence="12" type="ORF">Tco_0702962</name>
</gene>
<comment type="similarity">
    <text evidence="11">Belongs to the cytochrome P450 family.</text>
</comment>
<organism evidence="12 13">
    <name type="scientific">Tanacetum coccineum</name>
    <dbReference type="NCBI Taxonomy" id="301880"/>
    <lineage>
        <taxon>Eukaryota</taxon>
        <taxon>Viridiplantae</taxon>
        <taxon>Streptophyta</taxon>
        <taxon>Embryophyta</taxon>
        <taxon>Tracheophyta</taxon>
        <taxon>Spermatophyta</taxon>
        <taxon>Magnoliopsida</taxon>
        <taxon>eudicotyledons</taxon>
        <taxon>Gunneridae</taxon>
        <taxon>Pentapetalae</taxon>
        <taxon>asterids</taxon>
        <taxon>campanulids</taxon>
        <taxon>Asterales</taxon>
        <taxon>Asteraceae</taxon>
        <taxon>Asteroideae</taxon>
        <taxon>Anthemideae</taxon>
        <taxon>Anthemidinae</taxon>
        <taxon>Tanacetum</taxon>
    </lineage>
</organism>
<sequence length="258" mass="29293">MDNIFEGWLQEHRKQRESQEHNEGKDDFMDILLSVLEGASRHEFAGLDQDTVIKATCLTILTGGLETHVTLTWALSALLNNPKALKMAQDELDVHVGRDRLVEESDIKNLVYLQAIIKETMRLYPPSPIPGTHESMDDCVVAGYNIPKGTRLMVNVWKLHRDPNVWSDPNQFRPERFLTSHMDIDYKGQQYEFLPFGSDRRMCVGASFALTILHFTLASLIQAFELSKPSKDPVDMSKSVGLTNIKDFPLEVILGPRL</sequence>
<dbReference type="SUPFAM" id="SSF48264">
    <property type="entry name" value="Cytochrome P450"/>
    <property type="match status" value="1"/>
</dbReference>
<dbReference type="InterPro" id="IPR017972">
    <property type="entry name" value="Cyt_P450_CS"/>
</dbReference>
<dbReference type="InterPro" id="IPR002401">
    <property type="entry name" value="Cyt_P450_E_grp-I"/>
</dbReference>
<evidence type="ECO:0000256" key="1">
    <source>
        <dbReference type="ARBA" id="ARBA00001971"/>
    </source>
</evidence>
<dbReference type="Proteomes" id="UP001151760">
    <property type="component" value="Unassembled WGS sequence"/>
</dbReference>
<dbReference type="Gene3D" id="1.10.630.10">
    <property type="entry name" value="Cytochrome P450"/>
    <property type="match status" value="1"/>
</dbReference>
<dbReference type="Pfam" id="PF00067">
    <property type="entry name" value="p450"/>
    <property type="match status" value="1"/>
</dbReference>
<evidence type="ECO:0000256" key="8">
    <source>
        <dbReference type="ARBA" id="ARBA00023004"/>
    </source>
</evidence>
<dbReference type="InterPro" id="IPR036396">
    <property type="entry name" value="Cyt_P450_sf"/>
</dbReference>
<dbReference type="PROSITE" id="PS00086">
    <property type="entry name" value="CYTOCHROME_P450"/>
    <property type="match status" value="1"/>
</dbReference>
<keyword evidence="3 11" id="KW-0349">Heme</keyword>
<name>A0ABQ4XY10_9ASTR</name>
<evidence type="ECO:0000256" key="6">
    <source>
        <dbReference type="ARBA" id="ARBA00022989"/>
    </source>
</evidence>
<proteinExistence type="inferred from homology"/>
<dbReference type="PANTHER" id="PTHR47947:SF26">
    <property type="entry name" value="CYTOCHROME P450"/>
    <property type="match status" value="1"/>
</dbReference>
<evidence type="ECO:0000313" key="13">
    <source>
        <dbReference type="Proteomes" id="UP001151760"/>
    </source>
</evidence>
<evidence type="ECO:0000256" key="7">
    <source>
        <dbReference type="ARBA" id="ARBA00023002"/>
    </source>
</evidence>
<evidence type="ECO:0000256" key="11">
    <source>
        <dbReference type="RuleBase" id="RU000461"/>
    </source>
</evidence>
<evidence type="ECO:0000256" key="10">
    <source>
        <dbReference type="ARBA" id="ARBA00023136"/>
    </source>
</evidence>
<dbReference type="InterPro" id="IPR001128">
    <property type="entry name" value="Cyt_P450"/>
</dbReference>
<dbReference type="PRINTS" id="PR00385">
    <property type="entry name" value="P450"/>
</dbReference>
<evidence type="ECO:0000313" key="12">
    <source>
        <dbReference type="EMBL" id="GJS70121.1"/>
    </source>
</evidence>
<evidence type="ECO:0000256" key="3">
    <source>
        <dbReference type="ARBA" id="ARBA00022617"/>
    </source>
</evidence>
<comment type="caution">
    <text evidence="12">The sequence shown here is derived from an EMBL/GenBank/DDBJ whole genome shotgun (WGS) entry which is preliminary data.</text>
</comment>
<protein>
    <submittedName>
        <fullName evidence="12">Cytochrome P450 CYP82D47-like protein</fullName>
    </submittedName>
</protein>